<dbReference type="STRING" id="1035839.GCA_000238795_00190"/>
<keyword evidence="1" id="KW-0472">Membrane</keyword>
<proteinExistence type="predicted"/>
<reference evidence="2 3" key="1">
    <citation type="submission" date="2018-05" db="EMBL/GenBank/DDBJ databases">
        <title>Draft Genome Sequences for a Diverse set of 7 Haemophilus Species.</title>
        <authorList>
            <person name="Nichols M."/>
            <person name="Topaz N."/>
            <person name="Wang X."/>
            <person name="Wang X."/>
            <person name="Boxrud D."/>
        </authorList>
    </citation>
    <scope>NUCLEOTIDE SEQUENCE [LARGE SCALE GENOMIC DNA]</scope>
    <source>
        <strain evidence="2 3">C2002001239</strain>
    </source>
</reference>
<feature type="transmembrane region" description="Helical" evidence="1">
    <location>
        <begin position="41"/>
        <end position="62"/>
    </location>
</feature>
<feature type="transmembrane region" description="Helical" evidence="1">
    <location>
        <begin position="99"/>
        <end position="117"/>
    </location>
</feature>
<feature type="transmembrane region" description="Helical" evidence="1">
    <location>
        <begin position="162"/>
        <end position="179"/>
    </location>
</feature>
<sequence length="274" mass="31265">MSHEHESEKKLEIAVHALLPMLGMLFVQMCLNYYFAPQNMIFISPYLLSFLVVSIVMSVVLWKGQICPGQRGRLTFVLKFLAVFALGNLAYSYGFTPKYIPLLLVAVMAVLLPILYWQDADEDNLYQTMIYCSFGIAVVAILQYLAVYWWEIPSLLNGLRANNFAQLQLGLLLSGWYLMLANSRLEGFFKLLIQLAILALVMNYIWTVFVLYQQVQIMPETSFVPFILYFVVQFAILAILAWLLLGKKEKQIKNPVGWSAATFLAMLYPLVSIG</sequence>
<evidence type="ECO:0000256" key="1">
    <source>
        <dbReference type="SAM" id="Phobius"/>
    </source>
</evidence>
<feature type="transmembrane region" description="Helical" evidence="1">
    <location>
        <begin position="191"/>
        <end position="211"/>
    </location>
</feature>
<feature type="transmembrane region" description="Helical" evidence="1">
    <location>
        <begin position="12"/>
        <end position="35"/>
    </location>
</feature>
<feature type="transmembrane region" description="Helical" evidence="1">
    <location>
        <begin position="223"/>
        <end position="244"/>
    </location>
</feature>
<evidence type="ECO:0000313" key="3">
    <source>
        <dbReference type="Proteomes" id="UP000253872"/>
    </source>
</evidence>
<feature type="transmembrane region" description="Helical" evidence="1">
    <location>
        <begin position="129"/>
        <end position="150"/>
    </location>
</feature>
<dbReference type="AlphaFoldDB" id="A0A369YP65"/>
<name>A0A369YP65_9PAST</name>
<accession>A0A369YP65</accession>
<feature type="transmembrane region" description="Helical" evidence="1">
    <location>
        <begin position="74"/>
        <end position="93"/>
    </location>
</feature>
<keyword evidence="1" id="KW-1133">Transmembrane helix</keyword>
<organism evidence="2 3">
    <name type="scientific">Haemophilus sputorum</name>
    <dbReference type="NCBI Taxonomy" id="1078480"/>
    <lineage>
        <taxon>Bacteria</taxon>
        <taxon>Pseudomonadati</taxon>
        <taxon>Pseudomonadota</taxon>
        <taxon>Gammaproteobacteria</taxon>
        <taxon>Pasteurellales</taxon>
        <taxon>Pasteurellaceae</taxon>
        <taxon>Haemophilus</taxon>
    </lineage>
</organism>
<protein>
    <submittedName>
        <fullName evidence="2">Uncharacterized protein</fullName>
    </submittedName>
</protein>
<dbReference type="RefSeq" id="WP_111401371.1">
    <property type="nucleotide sequence ID" value="NZ_QEPN01000001.1"/>
</dbReference>
<evidence type="ECO:0000313" key="2">
    <source>
        <dbReference type="EMBL" id="RDE73686.1"/>
    </source>
</evidence>
<keyword evidence="1" id="KW-0812">Transmembrane</keyword>
<gene>
    <name evidence="2" type="ORF">DPV93_00575</name>
</gene>
<dbReference type="EMBL" id="QEPN01000001">
    <property type="protein sequence ID" value="RDE73686.1"/>
    <property type="molecule type" value="Genomic_DNA"/>
</dbReference>
<dbReference type="Proteomes" id="UP000253872">
    <property type="component" value="Unassembled WGS sequence"/>
</dbReference>
<comment type="caution">
    <text evidence="2">The sequence shown here is derived from an EMBL/GenBank/DDBJ whole genome shotgun (WGS) entry which is preliminary data.</text>
</comment>